<evidence type="ECO:0000313" key="2">
    <source>
        <dbReference type="Proteomes" id="UP000077266"/>
    </source>
</evidence>
<protein>
    <recommendedName>
        <fullName evidence="3">Retrotransposon Copia-like N-terminal domain-containing protein</fullName>
    </recommendedName>
</protein>
<sequence length="103" mass="11596">MSTPTGNYTSNITKLNSSNYEAWRKAITAVLVTLNLWAHVLGTAAVADYASEAEYSNAALRCFSVLVSTIDYSQFGRIHDNDTARALWKRLEEYFRPRGFGIR</sequence>
<dbReference type="EMBL" id="KV426434">
    <property type="protein sequence ID" value="KZV80939.1"/>
    <property type="molecule type" value="Genomic_DNA"/>
</dbReference>
<evidence type="ECO:0000313" key="1">
    <source>
        <dbReference type="EMBL" id="KZV80939.1"/>
    </source>
</evidence>
<name>A0A165ZAQ6_EXIGL</name>
<dbReference type="OrthoDB" id="8060515at2759"/>
<evidence type="ECO:0008006" key="3">
    <source>
        <dbReference type="Google" id="ProtNLM"/>
    </source>
</evidence>
<dbReference type="InParanoid" id="A0A165ZAQ6"/>
<dbReference type="AlphaFoldDB" id="A0A165ZAQ6"/>
<dbReference type="Pfam" id="PF14223">
    <property type="entry name" value="Retrotran_gag_2"/>
    <property type="match status" value="1"/>
</dbReference>
<keyword evidence="2" id="KW-1185">Reference proteome</keyword>
<reference evidence="1 2" key="1">
    <citation type="journal article" date="2016" name="Mol. Biol. Evol.">
        <title>Comparative Genomics of Early-Diverging Mushroom-Forming Fungi Provides Insights into the Origins of Lignocellulose Decay Capabilities.</title>
        <authorList>
            <person name="Nagy L.G."/>
            <person name="Riley R."/>
            <person name="Tritt A."/>
            <person name="Adam C."/>
            <person name="Daum C."/>
            <person name="Floudas D."/>
            <person name="Sun H."/>
            <person name="Yadav J.S."/>
            <person name="Pangilinan J."/>
            <person name="Larsson K.H."/>
            <person name="Matsuura K."/>
            <person name="Barry K."/>
            <person name="Labutti K."/>
            <person name="Kuo R."/>
            <person name="Ohm R.A."/>
            <person name="Bhattacharya S.S."/>
            <person name="Shirouzu T."/>
            <person name="Yoshinaga Y."/>
            <person name="Martin F.M."/>
            <person name="Grigoriev I.V."/>
            <person name="Hibbett D.S."/>
        </authorList>
    </citation>
    <scope>NUCLEOTIDE SEQUENCE [LARGE SCALE GENOMIC DNA]</scope>
    <source>
        <strain evidence="1 2">HHB12029</strain>
    </source>
</reference>
<organism evidence="1 2">
    <name type="scientific">Exidia glandulosa HHB12029</name>
    <dbReference type="NCBI Taxonomy" id="1314781"/>
    <lineage>
        <taxon>Eukaryota</taxon>
        <taxon>Fungi</taxon>
        <taxon>Dikarya</taxon>
        <taxon>Basidiomycota</taxon>
        <taxon>Agaricomycotina</taxon>
        <taxon>Agaricomycetes</taxon>
        <taxon>Auriculariales</taxon>
        <taxon>Exidiaceae</taxon>
        <taxon>Exidia</taxon>
    </lineage>
</organism>
<accession>A0A165ZAQ6</accession>
<dbReference type="Proteomes" id="UP000077266">
    <property type="component" value="Unassembled WGS sequence"/>
</dbReference>
<proteinExistence type="predicted"/>
<gene>
    <name evidence="1" type="ORF">EXIGLDRAFT_780357</name>
</gene>